<gene>
    <name evidence="1" type="ORF">LCGC14_2654170</name>
</gene>
<sequence>MGSFTFTIKPLSDLGNSIRRNRRQWAERQGLATLPENIVAPNLAAPVVYGRVLVNGRMVFAHKPTNTTVTHMVLVYAAHEIEEFGDVLYSGRTLTRDGSGRVDETDFAFGWIDIYEHLGANSQTADQTLINEAGTDIWTTNHRLRGLAYLYIQTAWHTVKFITERPEALQAIIKGAKVFDTRTSTTIYSTNPALCLRDYLTNTKYGLSRPTAEMNDTSFTQAANDCDTQGFTIGGLVSTDMDALDIIDRLLDAMGGTIQHVNGQYTVKTGIWEAATVTLDEDDLLTGQEPRITPK</sequence>
<evidence type="ECO:0000313" key="1">
    <source>
        <dbReference type="EMBL" id="KKK97297.1"/>
    </source>
</evidence>
<protein>
    <submittedName>
        <fullName evidence="1">Uncharacterized protein</fullName>
    </submittedName>
</protein>
<reference evidence="1" key="1">
    <citation type="journal article" date="2015" name="Nature">
        <title>Complex archaea that bridge the gap between prokaryotes and eukaryotes.</title>
        <authorList>
            <person name="Spang A."/>
            <person name="Saw J.H."/>
            <person name="Jorgensen S.L."/>
            <person name="Zaremba-Niedzwiedzka K."/>
            <person name="Martijn J."/>
            <person name="Lind A.E."/>
            <person name="van Eijk R."/>
            <person name="Schleper C."/>
            <person name="Guy L."/>
            <person name="Ettema T.J."/>
        </authorList>
    </citation>
    <scope>NUCLEOTIDE SEQUENCE</scope>
</reference>
<dbReference type="EMBL" id="LAZR01046111">
    <property type="protein sequence ID" value="KKK97297.1"/>
    <property type="molecule type" value="Genomic_DNA"/>
</dbReference>
<dbReference type="AlphaFoldDB" id="A0A0F8ZTT6"/>
<feature type="non-terminal residue" evidence="1">
    <location>
        <position position="295"/>
    </location>
</feature>
<organism evidence="1">
    <name type="scientific">marine sediment metagenome</name>
    <dbReference type="NCBI Taxonomy" id="412755"/>
    <lineage>
        <taxon>unclassified sequences</taxon>
        <taxon>metagenomes</taxon>
        <taxon>ecological metagenomes</taxon>
    </lineage>
</organism>
<comment type="caution">
    <text evidence="1">The sequence shown here is derived from an EMBL/GenBank/DDBJ whole genome shotgun (WGS) entry which is preliminary data.</text>
</comment>
<proteinExistence type="predicted"/>
<accession>A0A0F8ZTT6</accession>
<name>A0A0F8ZTT6_9ZZZZ</name>